<evidence type="ECO:0000256" key="7">
    <source>
        <dbReference type="SAM" id="Phobius"/>
    </source>
</evidence>
<dbReference type="PATRIC" id="fig|271065.3.peg.2780"/>
<dbReference type="InterPro" id="IPR050833">
    <property type="entry name" value="Poly_Biosynth_Transport"/>
</dbReference>
<dbReference type="HOGENOM" id="CLU_026911_4_0_6"/>
<evidence type="ECO:0000256" key="5">
    <source>
        <dbReference type="ARBA" id="ARBA00022989"/>
    </source>
</evidence>
<evidence type="ECO:0000313" key="9">
    <source>
        <dbReference type="Proteomes" id="UP000008315"/>
    </source>
</evidence>
<keyword evidence="4 7" id="KW-0812">Transmembrane</keyword>
<evidence type="ECO:0000256" key="4">
    <source>
        <dbReference type="ARBA" id="ARBA00022692"/>
    </source>
</evidence>
<feature type="transmembrane region" description="Helical" evidence="7">
    <location>
        <begin position="409"/>
        <end position="436"/>
    </location>
</feature>
<feature type="transmembrane region" description="Helical" evidence="7">
    <location>
        <begin position="74"/>
        <end position="96"/>
    </location>
</feature>
<evidence type="ECO:0008006" key="10">
    <source>
        <dbReference type="Google" id="ProtNLM"/>
    </source>
</evidence>
<dbReference type="STRING" id="1091494.MEALZ_2708"/>
<dbReference type="Proteomes" id="UP000008315">
    <property type="component" value="Chromosome"/>
</dbReference>
<organism evidence="8 9">
    <name type="scientific">Methylotuvimicrobium alcaliphilum (strain DSM 19304 / NCIMB 14124 / VKM B-2133 / 20Z)</name>
    <name type="common">Methylomicrobium alcaliphilum</name>
    <dbReference type="NCBI Taxonomy" id="1091494"/>
    <lineage>
        <taxon>Bacteria</taxon>
        <taxon>Pseudomonadati</taxon>
        <taxon>Pseudomonadota</taxon>
        <taxon>Gammaproteobacteria</taxon>
        <taxon>Methylococcales</taxon>
        <taxon>Methylococcaceae</taxon>
        <taxon>Methylotuvimicrobium</taxon>
    </lineage>
</organism>
<feature type="transmembrane region" description="Helical" evidence="7">
    <location>
        <begin position="466"/>
        <end position="486"/>
    </location>
</feature>
<evidence type="ECO:0000256" key="1">
    <source>
        <dbReference type="ARBA" id="ARBA00004651"/>
    </source>
</evidence>
<feature type="transmembrane region" description="Helical" evidence="7">
    <location>
        <begin position="281"/>
        <end position="302"/>
    </location>
</feature>
<dbReference type="Pfam" id="PF13440">
    <property type="entry name" value="Polysacc_synt_3"/>
    <property type="match status" value="1"/>
</dbReference>
<proteinExistence type="inferred from homology"/>
<dbReference type="RefSeq" id="WP_014149149.1">
    <property type="nucleotide sequence ID" value="NC_016112.1"/>
</dbReference>
<evidence type="ECO:0000256" key="2">
    <source>
        <dbReference type="ARBA" id="ARBA00007430"/>
    </source>
</evidence>
<dbReference type="PANTHER" id="PTHR30250">
    <property type="entry name" value="PST FAMILY PREDICTED COLANIC ACID TRANSPORTER"/>
    <property type="match status" value="1"/>
</dbReference>
<evidence type="ECO:0000256" key="3">
    <source>
        <dbReference type="ARBA" id="ARBA00022475"/>
    </source>
</evidence>
<dbReference type="CDD" id="cd13127">
    <property type="entry name" value="MATE_tuaB_like"/>
    <property type="match status" value="1"/>
</dbReference>
<dbReference type="PANTHER" id="PTHR30250:SF10">
    <property type="entry name" value="LIPOPOLYSACCHARIDE BIOSYNTHESIS PROTEIN WZXC"/>
    <property type="match status" value="1"/>
</dbReference>
<comment type="subcellular location">
    <subcellularLocation>
        <location evidence="1">Cell membrane</location>
        <topology evidence="1">Multi-pass membrane protein</topology>
    </subcellularLocation>
</comment>
<dbReference type="KEGG" id="mah:MEALZ_2708"/>
<gene>
    <name evidence="8" type="ordered locus">MEALZ_2708</name>
</gene>
<keyword evidence="6 7" id="KW-0472">Membrane</keyword>
<sequence>MASIRKSLAISVLNKYIQITLQLVSYFVLARLLTPNEIGLFSVASSAIGIAQVFREFGVSSYLIQEKELTENKIATAFTITVIAGSLLFCLLFLLTPWLASFYNDERLILVFHLLSINFLIIPLNSTSLALLRREMRFGALFWISILASLTSFTVAVSLSSLGYGYMSLVWSSLANGLVSSLSVSFFLRGGMFHRLTLCEWRTVLSFGSQMTIISITGHISSNANDLITGKLLGFTATGIISRAQGVMYLFHRDITATLREVAFPAFANSHREQRDIEADYIKAVTILTVFAWPFYGFFSLFPTEALRLLFGPQWDAAAPLVPWFCAGGAVAATCSLIPTLLPALGGVRYLVRLHVLIDPLRIVTFAMTIYFFRTMEAFAIVFVIFFTISMPLLYYFKNKLLPTRYKLLTVGLLKSVGVSLCALAMPASLASIPYLDVDNTLLSELYLHYASWLYKTPDAPYLKDWLLIPLGLLMLPCWILGLILFRHPLADEHWFQKIVYYRIGGRREPVTEQKLS</sequence>
<feature type="transmembrane region" description="Helical" evidence="7">
    <location>
        <begin position="108"/>
        <end position="126"/>
    </location>
</feature>
<feature type="transmembrane region" description="Helical" evidence="7">
    <location>
        <begin position="138"/>
        <end position="159"/>
    </location>
</feature>
<evidence type="ECO:0000256" key="6">
    <source>
        <dbReference type="ARBA" id="ARBA00023136"/>
    </source>
</evidence>
<dbReference type="AlphaFoldDB" id="G4SYT6"/>
<feature type="transmembrane region" description="Helical" evidence="7">
    <location>
        <begin position="322"/>
        <end position="342"/>
    </location>
</feature>
<dbReference type="GO" id="GO:0005886">
    <property type="term" value="C:plasma membrane"/>
    <property type="evidence" value="ECO:0007669"/>
    <property type="project" value="UniProtKB-SubCell"/>
</dbReference>
<feature type="transmembrane region" description="Helical" evidence="7">
    <location>
        <begin position="354"/>
        <end position="373"/>
    </location>
</feature>
<keyword evidence="5 7" id="KW-1133">Transmembrane helix</keyword>
<feature type="transmembrane region" description="Helical" evidence="7">
    <location>
        <begin position="165"/>
        <end position="188"/>
    </location>
</feature>
<protein>
    <recommendedName>
        <fullName evidence="10">Polysaccharide biosynthesis protein</fullName>
    </recommendedName>
</protein>
<reference evidence="9" key="1">
    <citation type="journal article" date="2012" name="J. Bacteriol.">
        <title>Genome sequence of the haloalkaliphilic methanotrophic bacterium Methylomicrobium alcaliphilum 20Z.</title>
        <authorList>
            <person name="Vuilleumier S."/>
            <person name="Khmelenina V.N."/>
            <person name="Bringel F."/>
            <person name="Reshetnikov A.S."/>
            <person name="Lajus A."/>
            <person name="Mangenot S."/>
            <person name="Rouy Z."/>
            <person name="Op den Camp H.J."/>
            <person name="Jetten M.S."/>
            <person name="Dispirito A.A."/>
            <person name="Dunfield P."/>
            <person name="Klotz M.G."/>
            <person name="Semrau J.D."/>
            <person name="Stein L.Y."/>
            <person name="Barbe V."/>
            <person name="Medigue C."/>
            <person name="Trotsenko Y.A."/>
            <person name="Kalyuzhnaya M.G."/>
        </authorList>
    </citation>
    <scope>NUCLEOTIDE SEQUENCE [LARGE SCALE GENOMIC DNA]</scope>
    <source>
        <strain evidence="9">DSM 19304 / NCIMB 14124 / VKM B-2133 / 20Z</strain>
    </source>
</reference>
<feature type="transmembrane region" description="Helical" evidence="7">
    <location>
        <begin position="379"/>
        <end position="397"/>
    </location>
</feature>
<dbReference type="EMBL" id="FO082060">
    <property type="protein sequence ID" value="CCE24383.1"/>
    <property type="molecule type" value="Genomic_DNA"/>
</dbReference>
<evidence type="ECO:0000313" key="8">
    <source>
        <dbReference type="EMBL" id="CCE24383.1"/>
    </source>
</evidence>
<name>G4SYT6_META2</name>
<comment type="similarity">
    <text evidence="2">Belongs to the polysaccharide synthase family.</text>
</comment>
<keyword evidence="9" id="KW-1185">Reference proteome</keyword>
<accession>G4SYT6</accession>
<keyword evidence="3" id="KW-1003">Cell membrane</keyword>